<accession>A0ABQ9TVZ4</accession>
<proteinExistence type="predicted"/>
<gene>
    <name evidence="2" type="ORF">P7K49_034877</name>
</gene>
<sequence length="60" mass="6347">MIKVRNSYADGSEPLRLRTAAGELSAVLAVLRPAPRPGRPAPIAVLQQRRAPSSEGAGRN</sequence>
<organism evidence="2 3">
    <name type="scientific">Saguinus oedipus</name>
    <name type="common">Cotton-top tamarin</name>
    <name type="synonym">Oedipomidas oedipus</name>
    <dbReference type="NCBI Taxonomy" id="9490"/>
    <lineage>
        <taxon>Eukaryota</taxon>
        <taxon>Metazoa</taxon>
        <taxon>Chordata</taxon>
        <taxon>Craniata</taxon>
        <taxon>Vertebrata</taxon>
        <taxon>Euteleostomi</taxon>
        <taxon>Mammalia</taxon>
        <taxon>Eutheria</taxon>
        <taxon>Euarchontoglires</taxon>
        <taxon>Primates</taxon>
        <taxon>Haplorrhini</taxon>
        <taxon>Platyrrhini</taxon>
        <taxon>Cebidae</taxon>
        <taxon>Callitrichinae</taxon>
        <taxon>Saguinus</taxon>
    </lineage>
</organism>
<feature type="region of interest" description="Disordered" evidence="1">
    <location>
        <begin position="33"/>
        <end position="60"/>
    </location>
</feature>
<evidence type="ECO:0000313" key="3">
    <source>
        <dbReference type="Proteomes" id="UP001266305"/>
    </source>
</evidence>
<evidence type="ECO:0000313" key="2">
    <source>
        <dbReference type="EMBL" id="KAK2088970.1"/>
    </source>
</evidence>
<dbReference type="EMBL" id="JASSZA010000019">
    <property type="protein sequence ID" value="KAK2088970.1"/>
    <property type="molecule type" value="Genomic_DNA"/>
</dbReference>
<evidence type="ECO:0000256" key="1">
    <source>
        <dbReference type="SAM" id="MobiDB-lite"/>
    </source>
</evidence>
<reference evidence="2 3" key="1">
    <citation type="submission" date="2023-05" db="EMBL/GenBank/DDBJ databases">
        <title>B98-5 Cell Line De Novo Hybrid Assembly: An Optical Mapping Approach.</title>
        <authorList>
            <person name="Kananen K."/>
            <person name="Auerbach J.A."/>
            <person name="Kautto E."/>
            <person name="Blachly J.S."/>
        </authorList>
    </citation>
    <scope>NUCLEOTIDE SEQUENCE [LARGE SCALE GENOMIC DNA]</scope>
    <source>
        <strain evidence="2">B95-8</strain>
        <tissue evidence="2">Cell line</tissue>
    </source>
</reference>
<protein>
    <submittedName>
        <fullName evidence="2">Uncharacterized protein</fullName>
    </submittedName>
</protein>
<comment type="caution">
    <text evidence="2">The sequence shown here is derived from an EMBL/GenBank/DDBJ whole genome shotgun (WGS) entry which is preliminary data.</text>
</comment>
<dbReference type="Proteomes" id="UP001266305">
    <property type="component" value="Unassembled WGS sequence"/>
</dbReference>
<keyword evidence="3" id="KW-1185">Reference proteome</keyword>
<name>A0ABQ9TVZ4_SAGOE</name>